<dbReference type="InterPro" id="IPR051786">
    <property type="entry name" value="ASN_synthetase/amidase"/>
</dbReference>
<dbReference type="SUPFAM" id="SSF52402">
    <property type="entry name" value="Adenine nucleotide alpha hydrolases-like"/>
    <property type="match status" value="1"/>
</dbReference>
<dbReference type="InterPro" id="IPR006426">
    <property type="entry name" value="Asn_synth_AEB"/>
</dbReference>
<dbReference type="PIRSF" id="PIRSF001589">
    <property type="entry name" value="Asn_synthetase_glu-h"/>
    <property type="match status" value="1"/>
</dbReference>
<evidence type="ECO:0000256" key="3">
    <source>
        <dbReference type="ARBA" id="ARBA00012737"/>
    </source>
</evidence>
<evidence type="ECO:0000256" key="2">
    <source>
        <dbReference type="ARBA" id="ARBA00005752"/>
    </source>
</evidence>
<dbReference type="GO" id="GO:0004066">
    <property type="term" value="F:asparagine synthase (glutamine-hydrolyzing) activity"/>
    <property type="evidence" value="ECO:0007669"/>
    <property type="project" value="UniProtKB-EC"/>
</dbReference>
<evidence type="ECO:0000313" key="12">
    <source>
        <dbReference type="Proteomes" id="UP000318126"/>
    </source>
</evidence>
<evidence type="ECO:0000259" key="10">
    <source>
        <dbReference type="PROSITE" id="PS51278"/>
    </source>
</evidence>
<evidence type="ECO:0000256" key="9">
    <source>
        <dbReference type="PIRSR" id="PIRSR001589-3"/>
    </source>
</evidence>
<dbReference type="PANTHER" id="PTHR43284:SF1">
    <property type="entry name" value="ASPARAGINE SYNTHETASE"/>
    <property type="match status" value="1"/>
</dbReference>
<dbReference type="Gene3D" id="3.60.20.10">
    <property type="entry name" value="Glutamine Phosphoribosylpyrophosphate, subunit 1, domain 1"/>
    <property type="match status" value="1"/>
</dbReference>
<dbReference type="EMBL" id="VKGK01000015">
    <property type="protein sequence ID" value="TRY13901.1"/>
    <property type="molecule type" value="Genomic_DNA"/>
</dbReference>
<feature type="site" description="Important for beta-aspartyl-AMP intermediate formation" evidence="9">
    <location>
        <position position="336"/>
    </location>
</feature>
<dbReference type="Pfam" id="PF00733">
    <property type="entry name" value="Asn_synthase"/>
    <property type="match status" value="1"/>
</dbReference>
<dbReference type="InterPro" id="IPR029055">
    <property type="entry name" value="Ntn_hydrolases_N"/>
</dbReference>
<feature type="binding site" evidence="8">
    <location>
        <position position="265"/>
    </location>
    <ligand>
        <name>ATP</name>
        <dbReference type="ChEBI" id="CHEBI:30616"/>
    </ligand>
</feature>
<feature type="binding site" evidence="8">
    <location>
        <begin position="334"/>
        <end position="335"/>
    </location>
    <ligand>
        <name>ATP</name>
        <dbReference type="ChEBI" id="CHEBI:30616"/>
    </ligand>
</feature>
<feature type="active site" description="For GATase activity" evidence="7">
    <location>
        <position position="2"/>
    </location>
</feature>
<evidence type="ECO:0000256" key="4">
    <source>
        <dbReference type="ARBA" id="ARBA00022741"/>
    </source>
</evidence>
<name>A0A553JNA6_SHEHA</name>
<comment type="pathway">
    <text evidence="1">Amino-acid biosynthesis; L-asparagine biosynthesis; L-asparagine from L-aspartate (L-Gln route): step 1/1.</text>
</comment>
<dbReference type="InterPro" id="IPR017932">
    <property type="entry name" value="GATase_2_dom"/>
</dbReference>
<dbReference type="OrthoDB" id="9763290at2"/>
<comment type="caution">
    <text evidence="11">The sequence shown here is derived from an EMBL/GenBank/DDBJ whole genome shotgun (WGS) entry which is preliminary data.</text>
</comment>
<organism evidence="11 12">
    <name type="scientific">Shewanella hanedai</name>
    <name type="common">Alteromonas hanedai</name>
    <dbReference type="NCBI Taxonomy" id="25"/>
    <lineage>
        <taxon>Bacteria</taxon>
        <taxon>Pseudomonadati</taxon>
        <taxon>Pseudomonadota</taxon>
        <taxon>Gammaproteobacteria</taxon>
        <taxon>Alteromonadales</taxon>
        <taxon>Shewanellaceae</taxon>
        <taxon>Shewanella</taxon>
    </lineage>
</organism>
<dbReference type="CDD" id="cd01991">
    <property type="entry name" value="Asn_synthase_B_C"/>
    <property type="match status" value="1"/>
</dbReference>
<dbReference type="RefSeq" id="WP_144040682.1">
    <property type="nucleotide sequence ID" value="NZ_BMPL01000015.1"/>
</dbReference>
<feature type="domain" description="Glutamine amidotransferase type-2" evidence="10">
    <location>
        <begin position="2"/>
        <end position="179"/>
    </location>
</feature>
<keyword evidence="5 8" id="KW-0067">ATP-binding</keyword>
<evidence type="ECO:0000256" key="6">
    <source>
        <dbReference type="ARBA" id="ARBA00048741"/>
    </source>
</evidence>
<feature type="binding site" evidence="8">
    <location>
        <position position="243"/>
    </location>
    <ligand>
        <name>ATP</name>
        <dbReference type="ChEBI" id="CHEBI:30616"/>
    </ligand>
</feature>
<proteinExistence type="inferred from homology"/>
<protein>
    <recommendedName>
        <fullName evidence="3">asparagine synthase (glutamine-hydrolyzing)</fullName>
        <ecNumber evidence="3">6.3.5.4</ecNumber>
    </recommendedName>
</protein>
<dbReference type="AlphaFoldDB" id="A0A553JNA6"/>
<evidence type="ECO:0000256" key="5">
    <source>
        <dbReference type="ARBA" id="ARBA00022840"/>
    </source>
</evidence>
<reference evidence="12" key="1">
    <citation type="submission" date="2019-07" db="EMBL/GenBank/DDBJ databases">
        <title>Shewanella sp. YLB-08 draft genomic sequence.</title>
        <authorList>
            <person name="Yu L."/>
        </authorList>
    </citation>
    <scope>NUCLEOTIDE SEQUENCE [LARGE SCALE GENOMIC DNA]</scope>
    <source>
        <strain evidence="12">JCM 20706</strain>
    </source>
</reference>
<keyword evidence="4 8" id="KW-0547">Nucleotide-binding</keyword>
<evidence type="ECO:0000256" key="7">
    <source>
        <dbReference type="PIRSR" id="PIRSR001589-1"/>
    </source>
</evidence>
<keyword evidence="7" id="KW-0315">Glutamine amidotransferase</keyword>
<feature type="binding site" evidence="8">
    <location>
        <position position="93"/>
    </location>
    <ligand>
        <name>L-glutamine</name>
        <dbReference type="ChEBI" id="CHEBI:58359"/>
    </ligand>
</feature>
<dbReference type="InterPro" id="IPR014729">
    <property type="entry name" value="Rossmann-like_a/b/a_fold"/>
</dbReference>
<sequence>MCGIFVTNDPLINQDMQETIEKTLRFRGPDCSSGLIEHNGWKAYHSRLAIIDVESGVNQPLILDDGGLLVFNGEILNFVELGEKYFNTRYKSDTVLLGDLAQSGYLDLAELDGFFAFIYISPTGELKHCARDRFGVKPLFYHKRDGFISFSSEPNTLKKLFNLSVNDHAIEEYRAVRAPILSGSFFTGIDEVAPSTCLINGEYFNLLAHLDGEYENIDIASLKVAMEKGIKTRQVSDAPIGLLLSRGIDSNLLKELGEFDKYYTIGFRGDEDLEYLREQNIDNLSIFECDPETYRAEFNHLLSLRGEPMSVPNEVLLSIIAKTAAAEGVKVLLSGEGADEFFAGYDRIFKWASDASQFDFDVFLEMYCYITPIKGSQLYVRMLSIFDGLTFVSPFETVRWFFIRYHMPILFRRLDFSLMAAGIEGREPIANMHTFQLAAKMSPAALMGQVLGKTPLRELISPYKGHDFAFEKKVGFPVDLTEIFDQYDDENSYEIWFKENLRIIK</sequence>
<dbReference type="Gene3D" id="3.40.50.620">
    <property type="entry name" value="HUPs"/>
    <property type="match status" value="1"/>
</dbReference>
<keyword evidence="12" id="KW-1185">Reference proteome</keyword>
<evidence type="ECO:0000256" key="8">
    <source>
        <dbReference type="PIRSR" id="PIRSR001589-2"/>
    </source>
</evidence>
<dbReference type="SUPFAM" id="SSF56235">
    <property type="entry name" value="N-terminal nucleophile aminohydrolases (Ntn hydrolases)"/>
    <property type="match status" value="1"/>
</dbReference>
<comment type="catalytic activity">
    <reaction evidence="6">
        <text>L-aspartate + L-glutamine + ATP + H2O = L-asparagine + L-glutamate + AMP + diphosphate + H(+)</text>
        <dbReference type="Rhea" id="RHEA:12228"/>
        <dbReference type="ChEBI" id="CHEBI:15377"/>
        <dbReference type="ChEBI" id="CHEBI:15378"/>
        <dbReference type="ChEBI" id="CHEBI:29985"/>
        <dbReference type="ChEBI" id="CHEBI:29991"/>
        <dbReference type="ChEBI" id="CHEBI:30616"/>
        <dbReference type="ChEBI" id="CHEBI:33019"/>
        <dbReference type="ChEBI" id="CHEBI:58048"/>
        <dbReference type="ChEBI" id="CHEBI:58359"/>
        <dbReference type="ChEBI" id="CHEBI:456215"/>
        <dbReference type="EC" id="6.3.5.4"/>
    </reaction>
</comment>
<dbReference type="PROSITE" id="PS51278">
    <property type="entry name" value="GATASE_TYPE_2"/>
    <property type="match status" value="1"/>
</dbReference>
<keyword evidence="7" id="KW-0028">Amino-acid biosynthesis</keyword>
<dbReference type="Pfam" id="PF13537">
    <property type="entry name" value="GATase_7"/>
    <property type="match status" value="1"/>
</dbReference>
<gene>
    <name evidence="11" type="ORF">FN961_13400</name>
</gene>
<dbReference type="EC" id="6.3.5.4" evidence="3"/>
<dbReference type="Proteomes" id="UP000318126">
    <property type="component" value="Unassembled WGS sequence"/>
</dbReference>
<keyword evidence="7" id="KW-0061">Asparagine biosynthesis</keyword>
<evidence type="ECO:0000313" key="11">
    <source>
        <dbReference type="EMBL" id="TRY13901.1"/>
    </source>
</evidence>
<evidence type="ECO:0000256" key="1">
    <source>
        <dbReference type="ARBA" id="ARBA00005187"/>
    </source>
</evidence>
<dbReference type="GO" id="GO:0006529">
    <property type="term" value="P:asparagine biosynthetic process"/>
    <property type="evidence" value="ECO:0007669"/>
    <property type="project" value="UniProtKB-KW"/>
</dbReference>
<accession>A0A553JNA6</accession>
<dbReference type="PANTHER" id="PTHR43284">
    <property type="entry name" value="ASPARAGINE SYNTHETASE (GLUTAMINE-HYDROLYZING)"/>
    <property type="match status" value="1"/>
</dbReference>
<dbReference type="GO" id="GO:0005524">
    <property type="term" value="F:ATP binding"/>
    <property type="evidence" value="ECO:0007669"/>
    <property type="project" value="UniProtKB-KW"/>
</dbReference>
<dbReference type="InterPro" id="IPR001962">
    <property type="entry name" value="Asn_synthase"/>
</dbReference>
<comment type="similarity">
    <text evidence="2">Belongs to the asparagine synthetase family.</text>
</comment>